<dbReference type="PROSITE" id="PS00560">
    <property type="entry name" value="CARBOXYPEPT_SER_HIS"/>
    <property type="match status" value="1"/>
</dbReference>
<evidence type="ECO:0000256" key="6">
    <source>
        <dbReference type="ARBA" id="ARBA00023180"/>
    </source>
</evidence>
<protein>
    <recommendedName>
        <fullName evidence="8">Serine carboxypeptidase-like 18</fullName>
    </recommendedName>
</protein>
<comment type="similarity">
    <text evidence="1">Belongs to the peptidase S10 family.</text>
</comment>
<dbReference type="EMBL" id="GHES01018157">
    <property type="protein sequence ID" value="MPA48716.1"/>
    <property type="molecule type" value="Transcribed_RNA"/>
</dbReference>
<dbReference type="InterPro" id="IPR001563">
    <property type="entry name" value="Peptidase_S10"/>
</dbReference>
<evidence type="ECO:0000256" key="2">
    <source>
        <dbReference type="ARBA" id="ARBA00022645"/>
    </source>
</evidence>
<keyword evidence="6" id="KW-0325">Glycoprotein</keyword>
<dbReference type="GO" id="GO:0006508">
    <property type="term" value="P:proteolysis"/>
    <property type="evidence" value="ECO:0007669"/>
    <property type="project" value="UniProtKB-KW"/>
</dbReference>
<dbReference type="Pfam" id="PF00450">
    <property type="entry name" value="Peptidase_S10"/>
    <property type="match status" value="1"/>
</dbReference>
<keyword evidence="2" id="KW-0121">Carboxypeptidase</keyword>
<evidence type="ECO:0008006" key="8">
    <source>
        <dbReference type="Google" id="ProtNLM"/>
    </source>
</evidence>
<organism evidence="7">
    <name type="scientific">Davidia involucrata</name>
    <name type="common">Dove tree</name>
    <dbReference type="NCBI Taxonomy" id="16924"/>
    <lineage>
        <taxon>Eukaryota</taxon>
        <taxon>Viridiplantae</taxon>
        <taxon>Streptophyta</taxon>
        <taxon>Embryophyta</taxon>
        <taxon>Tracheophyta</taxon>
        <taxon>Spermatophyta</taxon>
        <taxon>Magnoliopsida</taxon>
        <taxon>eudicotyledons</taxon>
        <taxon>Gunneridae</taxon>
        <taxon>Pentapetalae</taxon>
        <taxon>asterids</taxon>
        <taxon>Cornales</taxon>
        <taxon>Nyssaceae</taxon>
        <taxon>Davidia</taxon>
    </lineage>
</organism>
<dbReference type="AlphaFoldDB" id="A0A5B6ZZ26"/>
<dbReference type="Gene3D" id="3.40.50.1820">
    <property type="entry name" value="alpha/beta hydrolase"/>
    <property type="match status" value="1"/>
</dbReference>
<accession>A0A5B6ZZ26</accession>
<dbReference type="FunFam" id="3.40.50.12670:FF:000001">
    <property type="entry name" value="Carboxypeptidase"/>
    <property type="match status" value="1"/>
</dbReference>
<dbReference type="InterPro" id="IPR029058">
    <property type="entry name" value="AB_hydrolase_fold"/>
</dbReference>
<evidence type="ECO:0000256" key="1">
    <source>
        <dbReference type="ARBA" id="ARBA00009431"/>
    </source>
</evidence>
<proteinExistence type="inferred from homology"/>
<keyword evidence="3" id="KW-0645">Protease</keyword>
<keyword evidence="4" id="KW-0732">Signal</keyword>
<evidence type="ECO:0000256" key="4">
    <source>
        <dbReference type="ARBA" id="ARBA00022729"/>
    </source>
</evidence>
<evidence type="ECO:0000256" key="3">
    <source>
        <dbReference type="ARBA" id="ARBA00022670"/>
    </source>
</evidence>
<evidence type="ECO:0000256" key="5">
    <source>
        <dbReference type="ARBA" id="ARBA00022801"/>
    </source>
</evidence>
<dbReference type="PRINTS" id="PR00724">
    <property type="entry name" value="CRBOXYPTASEC"/>
</dbReference>
<name>A0A5B6ZZ26_DAVIN</name>
<dbReference type="GO" id="GO:0016747">
    <property type="term" value="F:acyltransferase activity, transferring groups other than amino-acyl groups"/>
    <property type="evidence" value="ECO:0007669"/>
    <property type="project" value="TreeGrafter"/>
</dbReference>
<reference evidence="7" key="1">
    <citation type="submission" date="2019-08" db="EMBL/GenBank/DDBJ databases">
        <title>Reference gene set and small RNA set construction with multiple tissues from Davidia involucrata Baill.</title>
        <authorList>
            <person name="Yang H."/>
            <person name="Zhou C."/>
            <person name="Li G."/>
            <person name="Wang J."/>
            <person name="Gao P."/>
            <person name="Wang M."/>
            <person name="Wang R."/>
            <person name="Zhao Y."/>
        </authorList>
    </citation>
    <scope>NUCLEOTIDE SEQUENCE</scope>
    <source>
        <tissue evidence="7">Mixed with DoveR01_LX</tissue>
    </source>
</reference>
<dbReference type="PANTHER" id="PTHR11802">
    <property type="entry name" value="SERINE PROTEASE FAMILY S10 SERINE CARBOXYPEPTIDASE"/>
    <property type="match status" value="1"/>
</dbReference>
<evidence type="ECO:0000313" key="7">
    <source>
        <dbReference type="EMBL" id="MPA48716.1"/>
    </source>
</evidence>
<dbReference type="InterPro" id="IPR033124">
    <property type="entry name" value="Ser_caboxypep_his_AS"/>
</dbReference>
<dbReference type="FunFam" id="3.40.50.1820:FF:000072">
    <property type="entry name" value="Serine carboxypeptidase-like 19"/>
    <property type="match status" value="1"/>
</dbReference>
<dbReference type="GO" id="GO:0004185">
    <property type="term" value="F:serine-type carboxypeptidase activity"/>
    <property type="evidence" value="ECO:0007669"/>
    <property type="project" value="InterPro"/>
</dbReference>
<dbReference type="SUPFAM" id="SSF53474">
    <property type="entry name" value="alpha/beta-Hydrolases"/>
    <property type="match status" value="1"/>
</dbReference>
<dbReference type="GO" id="GO:0019748">
    <property type="term" value="P:secondary metabolic process"/>
    <property type="evidence" value="ECO:0007669"/>
    <property type="project" value="TreeGrafter"/>
</dbReference>
<dbReference type="PANTHER" id="PTHR11802:SF487">
    <property type="entry name" value="SERINE CARBOXYPEPTIDASE-LIKE 13"/>
    <property type="match status" value="1"/>
</dbReference>
<sequence>MFYYFVESQRNPAQDPLMLWLTGGPGCSSLTAFFYGSGPMRFNVEGYKGGLPYLGLNEYTWTKTANILYVDAPVGSGFSYSTSSQGYYVDDYMSSAQSYEFLRKWLRDHPQYVENNLYIGGDSYSGIPVPMIVQEVINGNEVGKEPLLNLKGYILGNPVTDSNYDGNAKITFAHRLTLISDELYESAKTSCNGDYVTVNSSNEQCELDIQAVDELISDINLVHVLEPFCGSLAHLRPHEVKWRQRFLKEHSQSSLLSKLNDSGYYCRDYGYELSAVWANNKGVREALNVTEGTKGTWERCNASLAYTKDVTSSIAFHKNLTAAALRALIYSGDHDLSVPHIGTQQWIGTLNLTIDSAWRAWFVDGQVAGYVKKLTGSNYALTYATVKGAGHVAPEYKPKECYNMVDRWLAYYPL</sequence>
<keyword evidence="5" id="KW-0378">Hydrolase</keyword>
<gene>
    <name evidence="7" type="ORF">Din_018157</name>
</gene>